<reference evidence="8 9" key="1">
    <citation type="submission" date="2019-03" db="EMBL/GenBank/DDBJ databases">
        <title>Genomic Encyclopedia of Type Strains, Phase IV (KMG-IV): sequencing the most valuable type-strain genomes for metagenomic binning, comparative biology and taxonomic classification.</title>
        <authorList>
            <person name="Goeker M."/>
        </authorList>
    </citation>
    <scope>NUCLEOTIDE SEQUENCE [LARGE SCALE GENOMIC DNA]</scope>
    <source>
        <strain evidence="8 9">DSM 11170</strain>
    </source>
</reference>
<dbReference type="OrthoDB" id="9780707at2"/>
<evidence type="ECO:0000259" key="7">
    <source>
        <dbReference type="Pfam" id="PF00590"/>
    </source>
</evidence>
<evidence type="ECO:0000256" key="1">
    <source>
        <dbReference type="ARBA" id="ARBA00004953"/>
    </source>
</evidence>
<dbReference type="Proteomes" id="UP000294813">
    <property type="component" value="Unassembled WGS sequence"/>
</dbReference>
<keyword evidence="4 8" id="KW-0808">Transferase</keyword>
<dbReference type="InterPro" id="IPR012818">
    <property type="entry name" value="CbiE"/>
</dbReference>
<feature type="region of interest" description="Disordered" evidence="6">
    <location>
        <begin position="223"/>
        <end position="247"/>
    </location>
</feature>
<organism evidence="8 9">
    <name type="scientific">Heliophilum fasciatum</name>
    <dbReference type="NCBI Taxonomy" id="35700"/>
    <lineage>
        <taxon>Bacteria</taxon>
        <taxon>Bacillati</taxon>
        <taxon>Bacillota</taxon>
        <taxon>Clostridia</taxon>
        <taxon>Eubacteriales</taxon>
        <taxon>Heliobacteriaceae</taxon>
        <taxon>Heliophilum</taxon>
    </lineage>
</organism>
<dbReference type="InterPro" id="IPR000878">
    <property type="entry name" value="4pyrrol_Mease"/>
</dbReference>
<proteinExistence type="predicted"/>
<keyword evidence="3 8" id="KW-0489">Methyltransferase</keyword>
<keyword evidence="5" id="KW-0949">S-adenosyl-L-methionine</keyword>
<dbReference type="AlphaFoldDB" id="A0A4V2SWS2"/>
<feature type="domain" description="Tetrapyrrole methylase" evidence="7">
    <location>
        <begin position="17"/>
        <end position="205"/>
    </location>
</feature>
<comment type="caution">
    <text evidence="8">The sequence shown here is derived from an EMBL/GenBank/DDBJ whole genome shotgun (WGS) entry which is preliminary data.</text>
</comment>
<accession>A0A4V2SWS2</accession>
<dbReference type="RefSeq" id="WP_131919650.1">
    <property type="nucleotide sequence ID" value="NZ_JAOQNU010000017.1"/>
</dbReference>
<dbReference type="InterPro" id="IPR006365">
    <property type="entry name" value="Cbl_synth_CobL"/>
</dbReference>
<dbReference type="CDD" id="cd11644">
    <property type="entry name" value="Precorrin-6Y-MT"/>
    <property type="match status" value="1"/>
</dbReference>
<dbReference type="InterPro" id="IPR029063">
    <property type="entry name" value="SAM-dependent_MTases_sf"/>
</dbReference>
<evidence type="ECO:0000256" key="4">
    <source>
        <dbReference type="ARBA" id="ARBA00022679"/>
    </source>
</evidence>
<dbReference type="Pfam" id="PF00590">
    <property type="entry name" value="TP_methylase"/>
    <property type="match status" value="1"/>
</dbReference>
<dbReference type="Gene3D" id="3.40.50.150">
    <property type="entry name" value="Vaccinia Virus protein VP39"/>
    <property type="match status" value="1"/>
</dbReference>
<dbReference type="EMBL" id="SLXT01000018">
    <property type="protein sequence ID" value="TCP63486.1"/>
    <property type="molecule type" value="Genomic_DNA"/>
</dbReference>
<dbReference type="InterPro" id="IPR050714">
    <property type="entry name" value="Cobalamin_biosynth_MTase"/>
</dbReference>
<gene>
    <name evidence="8" type="ORF">EDD73_11829</name>
</gene>
<dbReference type="SUPFAM" id="SSF53790">
    <property type="entry name" value="Tetrapyrrole methylase"/>
    <property type="match status" value="1"/>
</dbReference>
<dbReference type="InterPro" id="IPR014776">
    <property type="entry name" value="4pyrrole_Mease_sub2"/>
</dbReference>
<evidence type="ECO:0000313" key="8">
    <source>
        <dbReference type="EMBL" id="TCP63486.1"/>
    </source>
</evidence>
<dbReference type="InterPro" id="IPR014777">
    <property type="entry name" value="4pyrrole_Mease_sub1"/>
</dbReference>
<dbReference type="NCBIfam" id="TIGR02467">
    <property type="entry name" value="CbiE"/>
    <property type="match status" value="1"/>
</dbReference>
<evidence type="ECO:0000313" key="9">
    <source>
        <dbReference type="Proteomes" id="UP000294813"/>
    </source>
</evidence>
<comment type="pathway">
    <text evidence="1">Cofactor biosynthesis; adenosylcobalamin biosynthesis.</text>
</comment>
<dbReference type="CDD" id="cd02440">
    <property type="entry name" value="AdoMet_MTases"/>
    <property type="match status" value="1"/>
</dbReference>
<dbReference type="NCBIfam" id="TIGR02469">
    <property type="entry name" value="CbiT"/>
    <property type="match status" value="1"/>
</dbReference>
<name>A0A4V2SWS2_9FIRM</name>
<dbReference type="PANTHER" id="PTHR43182:SF1">
    <property type="entry name" value="COBALT-PRECORRIN-7 C(5)-METHYLTRANSFERASE"/>
    <property type="match status" value="1"/>
</dbReference>
<dbReference type="Gene3D" id="3.30.950.10">
    <property type="entry name" value="Methyltransferase, Cobalt-precorrin-4 Transmethylase, Domain 2"/>
    <property type="match status" value="1"/>
</dbReference>
<evidence type="ECO:0000256" key="2">
    <source>
        <dbReference type="ARBA" id="ARBA00022573"/>
    </source>
</evidence>
<dbReference type="InterPro" id="IPR014008">
    <property type="entry name" value="Cbl_synth_MTase_CbiT"/>
</dbReference>
<evidence type="ECO:0000256" key="6">
    <source>
        <dbReference type="SAM" id="MobiDB-lite"/>
    </source>
</evidence>
<dbReference type="GO" id="GO:0008276">
    <property type="term" value="F:protein methyltransferase activity"/>
    <property type="evidence" value="ECO:0007669"/>
    <property type="project" value="InterPro"/>
</dbReference>
<dbReference type="InterPro" id="IPR035996">
    <property type="entry name" value="4pyrrol_Methylase_sf"/>
</dbReference>
<evidence type="ECO:0000256" key="3">
    <source>
        <dbReference type="ARBA" id="ARBA00022603"/>
    </source>
</evidence>
<keyword evidence="2" id="KW-0169">Cobalamin biosynthesis</keyword>
<protein>
    <submittedName>
        <fullName evidence="8">Precorrin-6Y C5,15-methyltransferase (Decarboxylating)</fullName>
    </submittedName>
</protein>
<dbReference type="PIRSF" id="PIRSF036428">
    <property type="entry name" value="CobL"/>
    <property type="match status" value="1"/>
</dbReference>
<dbReference type="UniPathway" id="UPA00148"/>
<dbReference type="GO" id="GO:0009236">
    <property type="term" value="P:cobalamin biosynthetic process"/>
    <property type="evidence" value="ECO:0007669"/>
    <property type="project" value="UniProtKB-UniPathway"/>
</dbReference>
<keyword evidence="9" id="KW-1185">Reference proteome</keyword>
<dbReference type="PANTHER" id="PTHR43182">
    <property type="entry name" value="COBALT-PRECORRIN-6B C(15)-METHYLTRANSFERASE (DECARBOXYLATING)"/>
    <property type="match status" value="1"/>
</dbReference>
<sequence length="432" mass="46088">MESASAQPGSTNYNGHRVTVIGIGPGTPEHLTPQARKAAQEADLLIGGPRALALFADLGKPTLIIDRHLEDLMQVIARERQAKRLAVLVSGDPGFYSLLPMLREKIGAEHLQVIPGLSSLQMAFAALALPWQEVRWLSMHGRCQKLTDDTFSAPGWVAFLTDPQHRPEQIAQECVELGQGWRRGYILCSLGYADQTTDAGTVAQLAERPVGAYRPAVLIVQGGEAPPSPAKGETDSAVTPPGGTGWPDDLFLRSPKIPMTKSDIRALTLARAQIGPRDTVWDIGAGTGSISIEAAGLAAQGTVWAVERLPEACDLIRQNAVRFGRHNLHLCPGAAPDVLATLPSPDVVIVGGSGGQLEAILAEAWRRLPAAGRLVVNAVTVETISTTTAWLSAQGIDFFASQVTTQTMVAAGAYHLWKSQNPITLFWAVKPA</sequence>
<dbReference type="SUPFAM" id="SSF53335">
    <property type="entry name" value="S-adenosyl-L-methionine-dependent methyltransferases"/>
    <property type="match status" value="1"/>
</dbReference>
<dbReference type="GO" id="GO:0032259">
    <property type="term" value="P:methylation"/>
    <property type="evidence" value="ECO:0007669"/>
    <property type="project" value="UniProtKB-KW"/>
</dbReference>
<evidence type="ECO:0000256" key="5">
    <source>
        <dbReference type="ARBA" id="ARBA00022691"/>
    </source>
</evidence>
<dbReference type="Gene3D" id="3.40.1010.10">
    <property type="entry name" value="Cobalt-precorrin-4 Transmethylase, Domain 1"/>
    <property type="match status" value="1"/>
</dbReference>